<name>F4SZ76_ECOLX</name>
<accession>F4SZ76</accession>
<dbReference type="GO" id="GO:0003677">
    <property type="term" value="F:DNA binding"/>
    <property type="evidence" value="ECO:0007669"/>
    <property type="project" value="UniProtKB-KW"/>
</dbReference>
<evidence type="ECO:0000259" key="3">
    <source>
        <dbReference type="PROSITE" id="PS50943"/>
    </source>
</evidence>
<dbReference type="Pfam" id="PF01381">
    <property type="entry name" value="HTH_3"/>
    <property type="match status" value="1"/>
</dbReference>
<organism evidence="4 5">
    <name type="scientific">Escherichia coli M605</name>
    <dbReference type="NCBI Taxonomy" id="656417"/>
    <lineage>
        <taxon>Bacteria</taxon>
        <taxon>Pseudomonadati</taxon>
        <taxon>Pseudomonadota</taxon>
        <taxon>Gammaproteobacteria</taxon>
        <taxon>Enterobacterales</taxon>
        <taxon>Enterobacteriaceae</taxon>
        <taxon>Escherichia</taxon>
    </lineage>
</organism>
<evidence type="ECO:0000256" key="2">
    <source>
        <dbReference type="SAM" id="MobiDB-lite"/>
    </source>
</evidence>
<protein>
    <submittedName>
        <fullName evidence="4">Transcriptional regulator of post-exponential-phase responses (PbsX(Xre)family)</fullName>
    </submittedName>
</protein>
<evidence type="ECO:0000256" key="1">
    <source>
        <dbReference type="ARBA" id="ARBA00023125"/>
    </source>
</evidence>
<dbReference type="InterPro" id="IPR050807">
    <property type="entry name" value="TransReg_Diox_bact_type"/>
</dbReference>
<dbReference type="SUPFAM" id="SSF47413">
    <property type="entry name" value="lambda repressor-like DNA-binding domains"/>
    <property type="match status" value="1"/>
</dbReference>
<feature type="region of interest" description="Disordered" evidence="2">
    <location>
        <begin position="15"/>
        <end position="39"/>
    </location>
</feature>
<dbReference type="GO" id="GO:0005829">
    <property type="term" value="C:cytosol"/>
    <property type="evidence" value="ECO:0007669"/>
    <property type="project" value="TreeGrafter"/>
</dbReference>
<proteinExistence type="predicted"/>
<keyword evidence="1" id="KW-0238">DNA-binding</keyword>
<feature type="domain" description="HTH cro/C1-type" evidence="3">
    <location>
        <begin position="8"/>
        <end position="63"/>
    </location>
</feature>
<dbReference type="EMBL" id="GL883910">
    <property type="protein sequence ID" value="EGI15958.1"/>
    <property type="molecule type" value="Genomic_DNA"/>
</dbReference>
<dbReference type="InterPro" id="IPR010982">
    <property type="entry name" value="Lambda_DNA-bd_dom_sf"/>
</dbReference>
<sequence>MNHIGDNIRRMREAAKLSQQELADKSGVSKAQISRLENGTQKNPQIQTVIAIATELGTTIEELIFGEEPTATTYLSQALQNLPDEDRKAIKKLIKVWILMVQSEKWEE</sequence>
<dbReference type="RefSeq" id="WP_001015524.1">
    <property type="nucleotide sequence ID" value="NZ_GL883910.1"/>
</dbReference>
<dbReference type="HOGENOM" id="CLU_2192984_0_0_6"/>
<gene>
    <name evidence="4" type="ORF">ECIG_03651</name>
</gene>
<dbReference type="GO" id="GO:0003700">
    <property type="term" value="F:DNA-binding transcription factor activity"/>
    <property type="evidence" value="ECO:0007669"/>
    <property type="project" value="TreeGrafter"/>
</dbReference>
<dbReference type="PROSITE" id="PS50943">
    <property type="entry name" value="HTH_CROC1"/>
    <property type="match status" value="1"/>
</dbReference>
<reference evidence="4 5" key="1">
    <citation type="submission" date="2010-01" db="EMBL/GenBank/DDBJ databases">
        <title>The Genome Sequence of Escherichia coli M605.</title>
        <authorList>
            <consortium name="The Broad Institute Genome Sequencing Platform"/>
            <consortium name="The Broad Institute Genome Sequencing Center for Infectious Disease"/>
            <person name="Feldgarden M."/>
            <person name="Gordon D.M."/>
            <person name="Johnson J.R."/>
            <person name="Johnston B.D."/>
            <person name="Young S."/>
            <person name="Zeng Q."/>
            <person name="Koehrsen M."/>
            <person name="Alvarado L."/>
            <person name="Berlin A.M."/>
            <person name="Borenstein D."/>
            <person name="Chapman S.B."/>
            <person name="Chen Z."/>
            <person name="Engels R."/>
            <person name="Freedman E."/>
            <person name="Gellesch M."/>
            <person name="Goldberg J."/>
            <person name="Griggs A."/>
            <person name="Gujja S."/>
            <person name="Heilman E.R."/>
            <person name="Heiman D.I."/>
            <person name="Hepburn T.A."/>
            <person name="Howarth C."/>
            <person name="Jen D."/>
            <person name="Larson L."/>
            <person name="Lewis B."/>
            <person name="Mehta T."/>
            <person name="Park D."/>
            <person name="Pearson M."/>
            <person name="Richards J."/>
            <person name="Roberts A."/>
            <person name="Saif S."/>
            <person name="Shea T.D."/>
            <person name="Shenoy N."/>
            <person name="Sisk P."/>
            <person name="Stolte C."/>
            <person name="Sykes S.N."/>
            <person name="Walk T."/>
            <person name="White J."/>
            <person name="Yandava C."/>
            <person name="Haas B."/>
            <person name="Henn M.R."/>
            <person name="Nusbaum C."/>
            <person name="Birren B."/>
        </authorList>
    </citation>
    <scope>NUCLEOTIDE SEQUENCE [LARGE SCALE GENOMIC DNA]</scope>
    <source>
        <strain evidence="4 5">M605</strain>
    </source>
</reference>
<dbReference type="InterPro" id="IPR001387">
    <property type="entry name" value="Cro/C1-type_HTH"/>
</dbReference>
<dbReference type="PANTHER" id="PTHR46797:SF1">
    <property type="entry name" value="METHYLPHOSPHONATE SYNTHASE"/>
    <property type="match status" value="1"/>
</dbReference>
<dbReference type="Gene3D" id="1.10.260.40">
    <property type="entry name" value="lambda repressor-like DNA-binding domains"/>
    <property type="match status" value="1"/>
</dbReference>
<dbReference type="AlphaFoldDB" id="F4SZ76"/>
<dbReference type="SMART" id="SM00530">
    <property type="entry name" value="HTH_XRE"/>
    <property type="match status" value="1"/>
</dbReference>
<evidence type="ECO:0000313" key="5">
    <source>
        <dbReference type="Proteomes" id="UP000004710"/>
    </source>
</evidence>
<dbReference type="Proteomes" id="UP000004710">
    <property type="component" value="Unassembled WGS sequence"/>
</dbReference>
<evidence type="ECO:0000313" key="4">
    <source>
        <dbReference type="EMBL" id="EGI15958.1"/>
    </source>
</evidence>
<dbReference type="CDD" id="cd00093">
    <property type="entry name" value="HTH_XRE"/>
    <property type="match status" value="1"/>
</dbReference>
<dbReference type="PANTHER" id="PTHR46797">
    <property type="entry name" value="HTH-TYPE TRANSCRIPTIONAL REGULATOR"/>
    <property type="match status" value="1"/>
</dbReference>
<feature type="compositionally biased region" description="Polar residues" evidence="2">
    <location>
        <begin position="29"/>
        <end position="39"/>
    </location>
</feature>